<protein>
    <submittedName>
        <fullName evidence="2">MBL fold metallo-hydrolase</fullName>
    </submittedName>
</protein>
<dbReference type="InterPro" id="IPR001279">
    <property type="entry name" value="Metallo-B-lactamas"/>
</dbReference>
<dbReference type="PANTHER" id="PTHR42663">
    <property type="entry name" value="HYDROLASE C777.06C-RELATED-RELATED"/>
    <property type="match status" value="1"/>
</dbReference>
<accession>A0A2U1V0F8</accession>
<reference evidence="3" key="1">
    <citation type="submission" date="2017-10" db="EMBL/GenBank/DDBJ databases">
        <authorList>
            <person name="Toshchakov S.V."/>
            <person name="Goeva M.A."/>
        </authorList>
    </citation>
    <scope>NUCLEOTIDE SEQUENCE [LARGE SCALE GENOMIC DNA]</scope>
    <source>
        <strain evidence="3">JR1/69-1-13</strain>
    </source>
</reference>
<evidence type="ECO:0000259" key="1">
    <source>
        <dbReference type="SMART" id="SM00849"/>
    </source>
</evidence>
<dbReference type="GO" id="GO:0016787">
    <property type="term" value="F:hydrolase activity"/>
    <property type="evidence" value="ECO:0007669"/>
    <property type="project" value="UniProtKB-KW"/>
</dbReference>
<gene>
    <name evidence="2" type="ORF">CR165_18165</name>
</gene>
<dbReference type="EMBL" id="PDOA01000015">
    <property type="protein sequence ID" value="PWC27374.1"/>
    <property type="molecule type" value="Genomic_DNA"/>
</dbReference>
<dbReference type="PANTHER" id="PTHR42663:SF6">
    <property type="entry name" value="HYDROLASE C777.06C-RELATED"/>
    <property type="match status" value="1"/>
</dbReference>
<dbReference type="CDD" id="cd16279">
    <property type="entry name" value="metallo-hydrolase-like_MBL-fold"/>
    <property type="match status" value="1"/>
</dbReference>
<dbReference type="AlphaFoldDB" id="A0A2U1V0F8"/>
<name>A0A2U1V0F8_9PROT</name>
<dbReference type="Proteomes" id="UP000245048">
    <property type="component" value="Unassembled WGS sequence"/>
</dbReference>
<dbReference type="SMART" id="SM00849">
    <property type="entry name" value="Lactamase_B"/>
    <property type="match status" value="1"/>
</dbReference>
<dbReference type="RefSeq" id="WP_109518368.1">
    <property type="nucleotide sequence ID" value="NZ_PDOA01000015.1"/>
</dbReference>
<dbReference type="InterPro" id="IPR036866">
    <property type="entry name" value="RibonucZ/Hydroxyglut_hydro"/>
</dbReference>
<evidence type="ECO:0000313" key="2">
    <source>
        <dbReference type="EMBL" id="PWC27374.1"/>
    </source>
</evidence>
<dbReference type="OrthoDB" id="9781189at2"/>
<sequence length="264" mass="29027">MKVTILGCGGSAGVPMLGGPDGAGDWGACDPAEPRNRRGRSSILIEAPDGQRLLIDAGPDLRNQLLANRIGRVDALLVTHGHADHIMGLDEFRPLNRAIGAAIPVYATEITLAELKARFDYAFRAPTPPAFFRPALTPIPVRPGQVVEAAGLPVQLYRQDHKVMETLGLRIGNFAYSTDVVRMPEESLEQLHGLDTWVVGCFQRRPHAVHAHLDLVREWVERLRPRRTVLTHMGHDLDWSWLGQNLPEGIEAAYDGLILDVLAS</sequence>
<dbReference type="Gene3D" id="3.60.15.10">
    <property type="entry name" value="Ribonuclease Z/Hydroxyacylglutathione hydrolase-like"/>
    <property type="match status" value="1"/>
</dbReference>
<dbReference type="SUPFAM" id="SSF56281">
    <property type="entry name" value="Metallo-hydrolase/oxidoreductase"/>
    <property type="match status" value="1"/>
</dbReference>
<evidence type="ECO:0000313" key="3">
    <source>
        <dbReference type="Proteomes" id="UP000245048"/>
    </source>
</evidence>
<keyword evidence="3" id="KW-1185">Reference proteome</keyword>
<organism evidence="2 3">
    <name type="scientific">Teichococcus aestuarii</name>
    <dbReference type="NCBI Taxonomy" id="568898"/>
    <lineage>
        <taxon>Bacteria</taxon>
        <taxon>Pseudomonadati</taxon>
        <taxon>Pseudomonadota</taxon>
        <taxon>Alphaproteobacteria</taxon>
        <taxon>Acetobacterales</taxon>
        <taxon>Roseomonadaceae</taxon>
        <taxon>Roseomonas</taxon>
    </lineage>
</organism>
<dbReference type="Pfam" id="PF12706">
    <property type="entry name" value="Lactamase_B_2"/>
    <property type="match status" value="1"/>
</dbReference>
<feature type="domain" description="Metallo-beta-lactamase" evidence="1">
    <location>
        <begin position="39"/>
        <end position="212"/>
    </location>
</feature>
<keyword evidence="2" id="KW-0378">Hydrolase</keyword>
<comment type="caution">
    <text evidence="2">The sequence shown here is derived from an EMBL/GenBank/DDBJ whole genome shotgun (WGS) entry which is preliminary data.</text>
</comment>
<proteinExistence type="predicted"/>